<feature type="chain" id="PRO_5021971223" evidence="1">
    <location>
        <begin position="23"/>
        <end position="77"/>
    </location>
</feature>
<dbReference type="AlphaFoldDB" id="A0A561B423"/>
<evidence type="ECO:0000313" key="2">
    <source>
        <dbReference type="EMBL" id="TWD73587.1"/>
    </source>
</evidence>
<evidence type="ECO:0000256" key="1">
    <source>
        <dbReference type="SAM" id="SignalP"/>
    </source>
</evidence>
<sequence>MTKRVFLAALLVSLTASVSIYAIQPAGAVANPQATSDASVAIPFPSPDLSYPAPQEPLDLTQITPTETVGAAKYEPF</sequence>
<dbReference type="EMBL" id="VIVL01000021">
    <property type="protein sequence ID" value="TWD73587.1"/>
    <property type="molecule type" value="Genomic_DNA"/>
</dbReference>
<comment type="caution">
    <text evidence="2">The sequence shown here is derived from an EMBL/GenBank/DDBJ whole genome shotgun (WGS) entry which is preliminary data.</text>
</comment>
<evidence type="ECO:0000313" key="3">
    <source>
        <dbReference type="Proteomes" id="UP000319722"/>
    </source>
</evidence>
<gene>
    <name evidence="2" type="ORF">FB547_12110</name>
</gene>
<name>A0A561B423_9BURK</name>
<dbReference type="RefSeq" id="WP_145747600.1">
    <property type="nucleotide sequence ID" value="NZ_VIVL01000021.1"/>
</dbReference>
<reference evidence="2 3" key="1">
    <citation type="submission" date="2019-06" db="EMBL/GenBank/DDBJ databases">
        <title>Sorghum-associated microbial communities from plants grown in Nebraska, USA.</title>
        <authorList>
            <person name="Schachtman D."/>
        </authorList>
    </citation>
    <scope>NUCLEOTIDE SEQUENCE [LARGE SCALE GENOMIC DNA]</scope>
    <source>
        <strain evidence="2 3">T529</strain>
    </source>
</reference>
<organism evidence="2 3">
    <name type="scientific">Variovorax beijingensis</name>
    <dbReference type="NCBI Taxonomy" id="2496117"/>
    <lineage>
        <taxon>Bacteria</taxon>
        <taxon>Pseudomonadati</taxon>
        <taxon>Pseudomonadota</taxon>
        <taxon>Betaproteobacteria</taxon>
        <taxon>Burkholderiales</taxon>
        <taxon>Comamonadaceae</taxon>
        <taxon>Variovorax</taxon>
    </lineage>
</organism>
<keyword evidence="1" id="KW-0732">Signal</keyword>
<protein>
    <submittedName>
        <fullName evidence="2">Uncharacterized protein</fullName>
    </submittedName>
</protein>
<accession>A0A561B423</accession>
<proteinExistence type="predicted"/>
<dbReference type="Proteomes" id="UP000319722">
    <property type="component" value="Unassembled WGS sequence"/>
</dbReference>
<feature type="signal peptide" evidence="1">
    <location>
        <begin position="1"/>
        <end position="22"/>
    </location>
</feature>
<dbReference type="OrthoDB" id="8859605at2"/>